<dbReference type="NCBIfam" id="NF008909">
    <property type="entry name" value="PRK12273.1"/>
    <property type="match status" value="1"/>
</dbReference>
<dbReference type="RefSeq" id="WP_219879201.1">
    <property type="nucleotide sequence ID" value="NZ_JAHYXK010000035.1"/>
</dbReference>
<dbReference type="InterPro" id="IPR020557">
    <property type="entry name" value="Fumarate_lyase_CS"/>
</dbReference>
<dbReference type="Gene3D" id="1.10.275.10">
    <property type="entry name" value="Fumarase/aspartase (N-terminal domain)"/>
    <property type="match status" value="1"/>
</dbReference>
<proteinExistence type="inferred from homology"/>
<dbReference type="EC" id="4.3.1.1" evidence="2 5"/>
<dbReference type="InterPro" id="IPR008948">
    <property type="entry name" value="L-Aspartase-like"/>
</dbReference>
<keyword evidence="10" id="KW-1185">Reference proteome</keyword>
<dbReference type="PRINTS" id="PR00145">
    <property type="entry name" value="ARGSUCLYASE"/>
</dbReference>
<comment type="similarity">
    <text evidence="1 6">Belongs to the class-II fumarase/aspartase family. Aspartase subfamily.</text>
</comment>
<protein>
    <recommendedName>
        <fullName evidence="3 5">Aspartate ammonia-lyase</fullName>
        <shortName evidence="6">Aspartase</shortName>
        <ecNumber evidence="2 5">4.3.1.1</ecNumber>
    </recommendedName>
</protein>
<dbReference type="SUPFAM" id="SSF48557">
    <property type="entry name" value="L-aspartase-like"/>
    <property type="match status" value="1"/>
</dbReference>
<evidence type="ECO:0000313" key="10">
    <source>
        <dbReference type="Proteomes" id="UP000813018"/>
    </source>
</evidence>
<dbReference type="PRINTS" id="PR00149">
    <property type="entry name" value="FUMRATELYASE"/>
</dbReference>
<dbReference type="PROSITE" id="PS00163">
    <property type="entry name" value="FUMARATE_LYASES"/>
    <property type="match status" value="1"/>
</dbReference>
<evidence type="ECO:0000256" key="2">
    <source>
        <dbReference type="ARBA" id="ARBA00012992"/>
    </source>
</evidence>
<dbReference type="InterPro" id="IPR018951">
    <property type="entry name" value="Fumarase_C_C"/>
</dbReference>
<dbReference type="Proteomes" id="UP000813018">
    <property type="component" value="Unassembled WGS sequence"/>
</dbReference>
<dbReference type="CDD" id="cd01357">
    <property type="entry name" value="Aspartase"/>
    <property type="match status" value="1"/>
</dbReference>
<dbReference type="Gene3D" id="1.20.200.10">
    <property type="entry name" value="Fumarase/aspartase (Central domain)"/>
    <property type="match status" value="1"/>
</dbReference>
<evidence type="ECO:0000256" key="4">
    <source>
        <dbReference type="ARBA" id="ARBA00023239"/>
    </source>
</evidence>
<evidence type="ECO:0000256" key="5">
    <source>
        <dbReference type="NCBIfam" id="TIGR00839"/>
    </source>
</evidence>
<feature type="domain" description="Fumarase C C-terminal" evidence="8">
    <location>
        <begin position="409"/>
        <end position="463"/>
    </location>
</feature>
<accession>A0ABS7CZM7</accession>
<organism evidence="9 10">
    <name type="scientific">Pontibacter aydingkolensis</name>
    <dbReference type="NCBI Taxonomy" id="1911536"/>
    <lineage>
        <taxon>Bacteria</taxon>
        <taxon>Pseudomonadati</taxon>
        <taxon>Bacteroidota</taxon>
        <taxon>Cytophagia</taxon>
        <taxon>Cytophagales</taxon>
        <taxon>Hymenobacteraceae</taxon>
        <taxon>Pontibacter</taxon>
    </lineage>
</organism>
<dbReference type="Gene3D" id="1.10.40.30">
    <property type="entry name" value="Fumarase/aspartase (C-terminal domain)"/>
    <property type="match status" value="1"/>
</dbReference>
<gene>
    <name evidence="9" type="primary">aspA</name>
    <name evidence="9" type="ORF">K0O23_19825</name>
</gene>
<dbReference type="Pfam" id="PF00206">
    <property type="entry name" value="Lyase_1"/>
    <property type="match status" value="1"/>
</dbReference>
<evidence type="ECO:0000259" key="7">
    <source>
        <dbReference type="Pfam" id="PF00206"/>
    </source>
</evidence>
<dbReference type="InterPro" id="IPR004708">
    <property type="entry name" value="ApsA"/>
</dbReference>
<dbReference type="Pfam" id="PF10415">
    <property type="entry name" value="FumaraseC_C"/>
    <property type="match status" value="1"/>
</dbReference>
<comment type="catalytic activity">
    <reaction evidence="6">
        <text>L-aspartate = fumarate + NH4(+)</text>
        <dbReference type="Rhea" id="RHEA:16601"/>
        <dbReference type="ChEBI" id="CHEBI:28938"/>
        <dbReference type="ChEBI" id="CHEBI:29806"/>
        <dbReference type="ChEBI" id="CHEBI:29991"/>
        <dbReference type="EC" id="4.3.1.1"/>
    </reaction>
</comment>
<dbReference type="InterPro" id="IPR024083">
    <property type="entry name" value="Fumarase/histidase_N"/>
</dbReference>
<evidence type="ECO:0000256" key="3">
    <source>
        <dbReference type="ARBA" id="ARBA00016146"/>
    </source>
</evidence>
<evidence type="ECO:0000256" key="1">
    <source>
        <dbReference type="ARBA" id="ARBA00005596"/>
    </source>
</evidence>
<dbReference type="GO" id="GO:0008797">
    <property type="term" value="F:aspartate ammonia-lyase activity"/>
    <property type="evidence" value="ECO:0007669"/>
    <property type="project" value="UniProtKB-EC"/>
</dbReference>
<dbReference type="EMBL" id="JAHYXK010000035">
    <property type="protein sequence ID" value="MBW7469328.1"/>
    <property type="molecule type" value="Genomic_DNA"/>
</dbReference>
<evidence type="ECO:0000256" key="6">
    <source>
        <dbReference type="RuleBase" id="RU362017"/>
    </source>
</evidence>
<name>A0ABS7CZM7_9BACT</name>
<dbReference type="InterPro" id="IPR051546">
    <property type="entry name" value="Aspartate_Ammonia-Lyase"/>
</dbReference>
<dbReference type="InterPro" id="IPR022761">
    <property type="entry name" value="Fumarate_lyase_N"/>
</dbReference>
<comment type="caution">
    <text evidence="9">The sequence shown here is derived from an EMBL/GenBank/DDBJ whole genome shotgun (WGS) entry which is preliminary data.</text>
</comment>
<evidence type="ECO:0000313" key="9">
    <source>
        <dbReference type="EMBL" id="MBW7469328.1"/>
    </source>
</evidence>
<dbReference type="InterPro" id="IPR000362">
    <property type="entry name" value="Fumarate_lyase_fam"/>
</dbReference>
<dbReference type="PANTHER" id="PTHR42696:SF2">
    <property type="entry name" value="ASPARTATE AMMONIA-LYASE"/>
    <property type="match status" value="1"/>
</dbReference>
<dbReference type="NCBIfam" id="TIGR00839">
    <property type="entry name" value="aspA"/>
    <property type="match status" value="1"/>
</dbReference>
<reference evidence="9 10" key="1">
    <citation type="journal article" date="2016" name="Int. J. Syst. Evol. Microbiol.">
        <title>Pontibacter aydingkolensis sp. nov., isolated from soil of a salt lake.</title>
        <authorList>
            <person name="Osman G."/>
            <person name="Zhang T."/>
            <person name="Lou K."/>
            <person name="Gao Y."/>
            <person name="Chang W."/>
            <person name="Lin Q."/>
            <person name="Yang H.M."/>
            <person name="Huo X.D."/>
            <person name="Wang N."/>
        </authorList>
    </citation>
    <scope>NUCLEOTIDE SEQUENCE [LARGE SCALE GENOMIC DNA]</scope>
    <source>
        <strain evidence="9 10">KACC 19255</strain>
    </source>
</reference>
<feature type="domain" description="Fumarate lyase N-terminal" evidence="7">
    <location>
        <begin position="12"/>
        <end position="343"/>
    </location>
</feature>
<keyword evidence="4 6" id="KW-0456">Lyase</keyword>
<sequence length="469" mass="51354">MSAFRREHDFLGEKEIPNEVYYGIQTSRALDNFNITGIPISKEPLFIQAFGYVKKAAAMANRDCGVISPAIAEAICKACDRLIAGEFLDQFVTDMIQGGAGTSVNMNVNEVIANIALEILGHPKGEYKYVSPNDHVNFSQSTNDAYPTAFRLALYRKIDSFIASLEALQQSFAQKGVEFKDVLKMGRTQLQDAVPMTLGAEFHGFSTTIREDIQRLNEAKMLICEINMGATAIGTSINAPHGYPQIVTDHLRDITGIPVVLAEDLIEATCDTGAYVQISGVLKRTAIKVSKICNDLRLLSSGPRAGINEINLPRMQPGSSIMPGKVNPVIPEVVNQTAYYVIGSDVTITMAAEAGQLQLNVMEPVIAFSLFSSLTYLENACYTLTEKCINGITANEEICKNMVMNSIGIVTSLNPIIGYEVSASIAKEALLTGKSIHDITVIERKLITQDKWEEIFSIENLIHPKFINT</sequence>
<dbReference type="PANTHER" id="PTHR42696">
    <property type="entry name" value="ASPARTATE AMMONIA-LYASE"/>
    <property type="match status" value="1"/>
</dbReference>
<evidence type="ECO:0000259" key="8">
    <source>
        <dbReference type="Pfam" id="PF10415"/>
    </source>
</evidence>